<gene>
    <name evidence="1" type="ORF">S01H1_05537</name>
</gene>
<evidence type="ECO:0008006" key="2">
    <source>
        <dbReference type="Google" id="ProtNLM"/>
    </source>
</evidence>
<dbReference type="EMBL" id="BARS01002881">
    <property type="protein sequence ID" value="GAF74258.1"/>
    <property type="molecule type" value="Genomic_DNA"/>
</dbReference>
<accession>X0RZP6</accession>
<comment type="caution">
    <text evidence="1">The sequence shown here is derived from an EMBL/GenBank/DDBJ whole genome shotgun (WGS) entry which is preliminary data.</text>
</comment>
<reference evidence="1" key="1">
    <citation type="journal article" date="2014" name="Front. Microbiol.">
        <title>High frequency of phylogenetically diverse reductive dehalogenase-homologous genes in deep subseafloor sedimentary metagenomes.</title>
        <authorList>
            <person name="Kawai M."/>
            <person name="Futagami T."/>
            <person name="Toyoda A."/>
            <person name="Takaki Y."/>
            <person name="Nishi S."/>
            <person name="Hori S."/>
            <person name="Arai W."/>
            <person name="Tsubouchi T."/>
            <person name="Morono Y."/>
            <person name="Uchiyama I."/>
            <person name="Ito T."/>
            <person name="Fujiyama A."/>
            <person name="Inagaki F."/>
            <person name="Takami H."/>
        </authorList>
    </citation>
    <scope>NUCLEOTIDE SEQUENCE</scope>
    <source>
        <strain evidence="1">Expedition CK06-06</strain>
    </source>
</reference>
<proteinExistence type="predicted"/>
<name>X0RZP6_9ZZZZ</name>
<evidence type="ECO:0000313" key="1">
    <source>
        <dbReference type="EMBL" id="GAF74258.1"/>
    </source>
</evidence>
<organism evidence="1">
    <name type="scientific">marine sediment metagenome</name>
    <dbReference type="NCBI Taxonomy" id="412755"/>
    <lineage>
        <taxon>unclassified sequences</taxon>
        <taxon>metagenomes</taxon>
        <taxon>ecological metagenomes</taxon>
    </lineage>
</organism>
<protein>
    <recommendedName>
        <fullName evidence="2">Deacetylase sirtuin-type domain-containing protein</fullName>
    </recommendedName>
</protein>
<sequence>MIHERNLYILGAGSTIGHSNGIYPDIYNIFKKSNEYNITSTKNNKIRNDYKDLNIYLRDTFNYNLVSNGLLDFEKVFTMIDIEEEKDPTTFSKFKEQLLMMLCQLFIKLKDYINEDENSDYDLFISRLYGQDSVLTFNWDVLLDDALGRLYHLKQYPFEKTKNTHRKLTNLHHYQYFVHSAFHDFQEHHYSPNTLTGVYIKLHGSVDWKICKNPMCPVKDRPIPTLYPLKNNKCFQCFEICKTLVIPPTLKKSINEVPFIRNQWNIAVEEIRQVSRLIIWGYKLPSTDFYSEWLLMKVKHNKTLNEIVLINPEEKDRTKLKKLFESLSITENILEYNYYKDFLAKKPA</sequence>
<dbReference type="AlphaFoldDB" id="X0RZP6"/>